<sequence>MEKLTNLSCKIILPSCLFKSHSGTTVHLVLSVSTPSPIYRRCPRRTLLDRRSSSSFPDSSSPPLFFSVARWSSSIFSADYSISM</sequence>
<keyword evidence="2" id="KW-1185">Reference proteome</keyword>
<organism evidence="1 2">
    <name type="scientific">Cichorium intybus</name>
    <name type="common">Chicory</name>
    <dbReference type="NCBI Taxonomy" id="13427"/>
    <lineage>
        <taxon>Eukaryota</taxon>
        <taxon>Viridiplantae</taxon>
        <taxon>Streptophyta</taxon>
        <taxon>Embryophyta</taxon>
        <taxon>Tracheophyta</taxon>
        <taxon>Spermatophyta</taxon>
        <taxon>Magnoliopsida</taxon>
        <taxon>eudicotyledons</taxon>
        <taxon>Gunneridae</taxon>
        <taxon>Pentapetalae</taxon>
        <taxon>asterids</taxon>
        <taxon>campanulids</taxon>
        <taxon>Asterales</taxon>
        <taxon>Asteraceae</taxon>
        <taxon>Cichorioideae</taxon>
        <taxon>Cichorieae</taxon>
        <taxon>Cichoriinae</taxon>
        <taxon>Cichorium</taxon>
    </lineage>
</organism>
<dbReference type="Proteomes" id="UP001055811">
    <property type="component" value="Linkage Group LG02"/>
</dbReference>
<comment type="caution">
    <text evidence="1">The sequence shown here is derived from an EMBL/GenBank/DDBJ whole genome shotgun (WGS) entry which is preliminary data.</text>
</comment>
<gene>
    <name evidence="1" type="ORF">L2E82_11492</name>
</gene>
<reference evidence="2" key="1">
    <citation type="journal article" date="2022" name="Mol. Ecol. Resour.">
        <title>The genomes of chicory, endive, great burdock and yacon provide insights into Asteraceae palaeo-polyploidization history and plant inulin production.</title>
        <authorList>
            <person name="Fan W."/>
            <person name="Wang S."/>
            <person name="Wang H."/>
            <person name="Wang A."/>
            <person name="Jiang F."/>
            <person name="Liu H."/>
            <person name="Zhao H."/>
            <person name="Xu D."/>
            <person name="Zhang Y."/>
        </authorList>
    </citation>
    <scope>NUCLEOTIDE SEQUENCE [LARGE SCALE GENOMIC DNA]</scope>
    <source>
        <strain evidence="2">cv. Punajuju</strain>
    </source>
</reference>
<reference evidence="1 2" key="2">
    <citation type="journal article" date="2022" name="Mol. Ecol. Resour.">
        <title>The genomes of chicory, endive, great burdock and yacon provide insights into Asteraceae paleo-polyploidization history and plant inulin production.</title>
        <authorList>
            <person name="Fan W."/>
            <person name="Wang S."/>
            <person name="Wang H."/>
            <person name="Wang A."/>
            <person name="Jiang F."/>
            <person name="Liu H."/>
            <person name="Zhao H."/>
            <person name="Xu D."/>
            <person name="Zhang Y."/>
        </authorList>
    </citation>
    <scope>NUCLEOTIDE SEQUENCE [LARGE SCALE GENOMIC DNA]</scope>
    <source>
        <strain evidence="2">cv. Punajuju</strain>
        <tissue evidence="1">Leaves</tissue>
    </source>
</reference>
<protein>
    <submittedName>
        <fullName evidence="1">Uncharacterized protein</fullName>
    </submittedName>
</protein>
<accession>A0ACB9GDB4</accession>
<evidence type="ECO:0000313" key="1">
    <source>
        <dbReference type="EMBL" id="KAI3781477.1"/>
    </source>
</evidence>
<proteinExistence type="predicted"/>
<name>A0ACB9GDB4_CICIN</name>
<evidence type="ECO:0000313" key="2">
    <source>
        <dbReference type="Proteomes" id="UP001055811"/>
    </source>
</evidence>
<dbReference type="EMBL" id="CM042010">
    <property type="protein sequence ID" value="KAI3781477.1"/>
    <property type="molecule type" value="Genomic_DNA"/>
</dbReference>